<accession>A0A9D9DFQ3</accession>
<dbReference type="PANTHER" id="PTHR42811">
    <property type="entry name" value="SERINE ACETYLTRANSFERASE"/>
    <property type="match status" value="1"/>
</dbReference>
<keyword evidence="4" id="KW-0677">Repeat</keyword>
<protein>
    <recommendedName>
        <fullName evidence="2">Serine acetyltransferase</fullName>
    </recommendedName>
</protein>
<evidence type="ECO:0000256" key="3">
    <source>
        <dbReference type="ARBA" id="ARBA00022679"/>
    </source>
</evidence>
<dbReference type="Pfam" id="PF00132">
    <property type="entry name" value="Hexapep"/>
    <property type="match status" value="1"/>
</dbReference>
<keyword evidence="5" id="KW-0012">Acyltransferase</keyword>
<reference evidence="6" key="1">
    <citation type="submission" date="2020-10" db="EMBL/GenBank/DDBJ databases">
        <authorList>
            <person name="Gilroy R."/>
        </authorList>
    </citation>
    <scope>NUCLEOTIDE SEQUENCE</scope>
    <source>
        <strain evidence="6">17113</strain>
    </source>
</reference>
<sequence length="158" mass="16989">MKLFGKAHASYQKYKAKRSLINIVGYYFSRRKWLAFCNAHSINIPPATNIGPGFFIGHNGPIAINPRASIGQNCNIGICVTIGQENRGARKGSPTIGNDVWIGSNAVIVGKISIGDNVLIAPGAYVNFDVPSNSIVLGNPGKIIPNDHATVDYINNRI</sequence>
<dbReference type="GO" id="GO:0009001">
    <property type="term" value="F:serine O-acetyltransferase activity"/>
    <property type="evidence" value="ECO:0007669"/>
    <property type="project" value="InterPro"/>
</dbReference>
<evidence type="ECO:0000256" key="1">
    <source>
        <dbReference type="ARBA" id="ARBA00007274"/>
    </source>
</evidence>
<organism evidence="6 7">
    <name type="scientific">Candidatus Alloenteromonas pullistercoris</name>
    <dbReference type="NCBI Taxonomy" id="2840785"/>
    <lineage>
        <taxon>Bacteria</taxon>
        <taxon>Bacillati</taxon>
        <taxon>Bacillota</taxon>
        <taxon>Bacillota incertae sedis</taxon>
        <taxon>Candidatus Alloenteromonas</taxon>
    </lineage>
</organism>
<dbReference type="CDD" id="cd03354">
    <property type="entry name" value="LbH_SAT"/>
    <property type="match status" value="1"/>
</dbReference>
<gene>
    <name evidence="6" type="ORF">IAC61_00445</name>
</gene>
<proteinExistence type="inferred from homology"/>
<dbReference type="EMBL" id="JADINA010000003">
    <property type="protein sequence ID" value="MBO8425773.1"/>
    <property type="molecule type" value="Genomic_DNA"/>
</dbReference>
<dbReference type="AlphaFoldDB" id="A0A9D9DFQ3"/>
<dbReference type="InterPro" id="IPR011004">
    <property type="entry name" value="Trimer_LpxA-like_sf"/>
</dbReference>
<dbReference type="InterPro" id="IPR018357">
    <property type="entry name" value="Hexapep_transf_CS"/>
</dbReference>
<dbReference type="PROSITE" id="PS00101">
    <property type="entry name" value="HEXAPEP_TRANSFERASES"/>
    <property type="match status" value="1"/>
</dbReference>
<reference evidence="6" key="2">
    <citation type="journal article" date="2021" name="PeerJ">
        <title>Extensive microbial diversity within the chicken gut microbiome revealed by metagenomics and culture.</title>
        <authorList>
            <person name="Gilroy R."/>
            <person name="Ravi A."/>
            <person name="Getino M."/>
            <person name="Pursley I."/>
            <person name="Horton D.L."/>
            <person name="Alikhan N.F."/>
            <person name="Baker D."/>
            <person name="Gharbi K."/>
            <person name="Hall N."/>
            <person name="Watson M."/>
            <person name="Adriaenssens E.M."/>
            <person name="Foster-Nyarko E."/>
            <person name="Jarju S."/>
            <person name="Secka A."/>
            <person name="Antonio M."/>
            <person name="Oren A."/>
            <person name="Chaudhuri R.R."/>
            <person name="La Ragione R."/>
            <person name="Hildebrand F."/>
            <person name="Pallen M.J."/>
        </authorList>
    </citation>
    <scope>NUCLEOTIDE SEQUENCE</scope>
    <source>
        <strain evidence="6">17113</strain>
    </source>
</reference>
<dbReference type="InterPro" id="IPR045304">
    <property type="entry name" value="LbH_SAT"/>
</dbReference>
<evidence type="ECO:0000256" key="5">
    <source>
        <dbReference type="ARBA" id="ARBA00023315"/>
    </source>
</evidence>
<dbReference type="Gene3D" id="2.160.10.10">
    <property type="entry name" value="Hexapeptide repeat proteins"/>
    <property type="match status" value="1"/>
</dbReference>
<comment type="similarity">
    <text evidence="1">Belongs to the transferase hexapeptide repeat family.</text>
</comment>
<evidence type="ECO:0000256" key="2">
    <source>
        <dbReference type="ARBA" id="ARBA00018522"/>
    </source>
</evidence>
<name>A0A9D9DFQ3_9FIRM</name>
<comment type="caution">
    <text evidence="6">The sequence shown here is derived from an EMBL/GenBank/DDBJ whole genome shotgun (WGS) entry which is preliminary data.</text>
</comment>
<dbReference type="InterPro" id="IPR005881">
    <property type="entry name" value="Ser_O-AcTrfase"/>
</dbReference>
<evidence type="ECO:0000313" key="7">
    <source>
        <dbReference type="Proteomes" id="UP000823634"/>
    </source>
</evidence>
<dbReference type="GO" id="GO:0006535">
    <property type="term" value="P:cysteine biosynthetic process from serine"/>
    <property type="evidence" value="ECO:0007669"/>
    <property type="project" value="InterPro"/>
</dbReference>
<evidence type="ECO:0000256" key="4">
    <source>
        <dbReference type="ARBA" id="ARBA00022737"/>
    </source>
</evidence>
<dbReference type="SUPFAM" id="SSF51161">
    <property type="entry name" value="Trimeric LpxA-like enzymes"/>
    <property type="match status" value="1"/>
</dbReference>
<evidence type="ECO:0000313" key="6">
    <source>
        <dbReference type="EMBL" id="MBO8425773.1"/>
    </source>
</evidence>
<dbReference type="InterPro" id="IPR001451">
    <property type="entry name" value="Hexapep"/>
</dbReference>
<dbReference type="PIRSF" id="PIRSF000441">
    <property type="entry name" value="CysE"/>
    <property type="match status" value="1"/>
</dbReference>
<dbReference type="GO" id="GO:0005737">
    <property type="term" value="C:cytoplasm"/>
    <property type="evidence" value="ECO:0007669"/>
    <property type="project" value="InterPro"/>
</dbReference>
<keyword evidence="3" id="KW-0808">Transferase</keyword>
<dbReference type="Proteomes" id="UP000823634">
    <property type="component" value="Unassembled WGS sequence"/>
</dbReference>